<dbReference type="PANTHER" id="PTHR42828">
    <property type="entry name" value="DHBP SYNTHASE RIBB-LIKE ALPHA/BETA DOMAIN-CONTAINING PROTEIN"/>
    <property type="match status" value="1"/>
</dbReference>
<dbReference type="HOGENOM" id="CLU_031397_3_0_6"/>
<dbReference type="EMBL" id="CP002776">
    <property type="protein sequence ID" value="AEG31513.1"/>
    <property type="molecule type" value="Genomic_DNA"/>
</dbReference>
<accession>F6DCC7</accession>
<proteinExistence type="predicted"/>
<dbReference type="OrthoDB" id="9781656at2"/>
<dbReference type="PANTHER" id="PTHR42828:SF3">
    <property type="entry name" value="THREONYLCARBAMOYL-AMP SYNTHASE"/>
    <property type="match status" value="1"/>
</dbReference>
<evidence type="ECO:0000259" key="1">
    <source>
        <dbReference type="PROSITE" id="PS51163"/>
    </source>
</evidence>
<dbReference type="SUPFAM" id="SSF55821">
    <property type="entry name" value="YrdC/RibB"/>
    <property type="match status" value="1"/>
</dbReference>
<dbReference type="NCBIfam" id="TIGR00057">
    <property type="entry name" value="L-threonylcarbamoyladenylate synthase"/>
    <property type="match status" value="1"/>
</dbReference>
<name>F6DCC7_THICA</name>
<evidence type="ECO:0000313" key="3">
    <source>
        <dbReference type="Proteomes" id="UP000009232"/>
    </source>
</evidence>
<dbReference type="PROSITE" id="PS51163">
    <property type="entry name" value="YRDC"/>
    <property type="match status" value="1"/>
</dbReference>
<keyword evidence="3" id="KW-1185">Reference proteome</keyword>
<dbReference type="Pfam" id="PF01300">
    <property type="entry name" value="Sua5_yciO_yrdC"/>
    <property type="match status" value="1"/>
</dbReference>
<dbReference type="KEGG" id="tcy:Thicy_0741"/>
<dbReference type="Gene3D" id="3.90.870.10">
    <property type="entry name" value="DHBP synthase"/>
    <property type="match status" value="1"/>
</dbReference>
<organism evidence="2 3">
    <name type="scientific">Thiomicrospira cyclica (strain DSM 14477 / JCM 11371 / ALM1)</name>
    <name type="common">Thioalkalimicrobium cyclicum</name>
    <dbReference type="NCBI Taxonomy" id="717773"/>
    <lineage>
        <taxon>Bacteria</taxon>
        <taxon>Pseudomonadati</taxon>
        <taxon>Pseudomonadota</taxon>
        <taxon>Gammaproteobacteria</taxon>
        <taxon>Thiotrichales</taxon>
        <taxon>Piscirickettsiaceae</taxon>
        <taxon>Thiomicrospira</taxon>
    </lineage>
</organism>
<reference evidence="2 3" key="1">
    <citation type="submission" date="2011-05" db="EMBL/GenBank/DDBJ databases">
        <title>Complete sequence of Thioalkalimicrobium cyclicum ALM1.</title>
        <authorList>
            <consortium name="US DOE Joint Genome Institute"/>
            <person name="Lucas S."/>
            <person name="Han J."/>
            <person name="Lapidus A."/>
            <person name="Cheng J.-F."/>
            <person name="Goodwin L."/>
            <person name="Pitluck S."/>
            <person name="Peters L."/>
            <person name="Mikhailova N."/>
            <person name="Davenport K."/>
            <person name="Han C."/>
            <person name="Tapia R."/>
            <person name="Land M."/>
            <person name="Hauser L."/>
            <person name="Kyrpides N."/>
            <person name="Ivanova N."/>
            <person name="Pagani I."/>
            <person name="Kappler U."/>
            <person name="Woyke T."/>
        </authorList>
    </citation>
    <scope>NUCLEOTIDE SEQUENCE [LARGE SCALE GENOMIC DNA]</scope>
    <source>
        <strain evidence="3">DSM 14477 / JCM 11371 / ALM1</strain>
    </source>
</reference>
<dbReference type="InterPro" id="IPR017945">
    <property type="entry name" value="DHBP_synth_RibB-like_a/b_dom"/>
</dbReference>
<dbReference type="InterPro" id="IPR006070">
    <property type="entry name" value="Sua5-like_dom"/>
</dbReference>
<sequence length="207" mass="23134">MSNPCLYIEVHPENPQPRLLAQAVERLEAGGIVAFPTESGYALGCLLDNKDGAERIRQLRRLDDKHDFTLMCPDLSHLSHYAKVGNVQFRYLKAHLPGPYTFVLPASREVPRRIQNPKRKTIGLRVSPNQVCQTLLSYFDKPLMSVSLILPGDSLPMADAWSIKETLESQLDVIIDGGFGGYEPTTIIDFTDDVPQLVRLGQGVFDE</sequence>
<dbReference type="AlphaFoldDB" id="F6DCC7"/>
<feature type="domain" description="YrdC-like" evidence="1">
    <location>
        <begin position="17"/>
        <end position="203"/>
    </location>
</feature>
<dbReference type="eggNOG" id="COG0009">
    <property type="taxonomic scope" value="Bacteria"/>
</dbReference>
<dbReference type="GO" id="GO:0003725">
    <property type="term" value="F:double-stranded RNA binding"/>
    <property type="evidence" value="ECO:0007669"/>
    <property type="project" value="InterPro"/>
</dbReference>
<dbReference type="STRING" id="717773.Thicy_0741"/>
<dbReference type="Proteomes" id="UP000009232">
    <property type="component" value="Chromosome"/>
</dbReference>
<evidence type="ECO:0000313" key="2">
    <source>
        <dbReference type="EMBL" id="AEG31513.1"/>
    </source>
</evidence>
<protein>
    <submittedName>
        <fullName evidence="2">Sua5/YciO/YrdC/YwlC family protein</fullName>
    </submittedName>
</protein>
<dbReference type="RefSeq" id="WP_013835292.1">
    <property type="nucleotide sequence ID" value="NC_015581.1"/>
</dbReference>
<gene>
    <name evidence="2" type="ordered locus">Thicy_0741</name>
</gene>
<dbReference type="InterPro" id="IPR052532">
    <property type="entry name" value="SUA5_domain"/>
</dbReference>